<feature type="region of interest" description="Disordered" evidence="1">
    <location>
        <begin position="50"/>
        <end position="69"/>
    </location>
</feature>
<evidence type="ECO:0000313" key="3">
    <source>
        <dbReference type="Proteomes" id="UP000824160"/>
    </source>
</evidence>
<reference evidence="2" key="2">
    <citation type="journal article" date="2021" name="PeerJ">
        <title>Extensive microbial diversity within the chicken gut microbiome revealed by metagenomics and culture.</title>
        <authorList>
            <person name="Gilroy R."/>
            <person name="Ravi A."/>
            <person name="Getino M."/>
            <person name="Pursley I."/>
            <person name="Horton D.L."/>
            <person name="Alikhan N.F."/>
            <person name="Baker D."/>
            <person name="Gharbi K."/>
            <person name="Hall N."/>
            <person name="Watson M."/>
            <person name="Adriaenssens E.M."/>
            <person name="Foster-Nyarko E."/>
            <person name="Jarju S."/>
            <person name="Secka A."/>
            <person name="Antonio M."/>
            <person name="Oren A."/>
            <person name="Chaudhuri R.R."/>
            <person name="La Ragione R."/>
            <person name="Hildebrand F."/>
            <person name="Pallen M.J."/>
        </authorList>
    </citation>
    <scope>NUCLEOTIDE SEQUENCE</scope>
    <source>
        <strain evidence="2">ChiBcec7-5410</strain>
    </source>
</reference>
<reference evidence="2" key="1">
    <citation type="submission" date="2020-10" db="EMBL/GenBank/DDBJ databases">
        <authorList>
            <person name="Gilroy R."/>
        </authorList>
    </citation>
    <scope>NUCLEOTIDE SEQUENCE</scope>
    <source>
        <strain evidence="2">ChiBcec7-5410</strain>
    </source>
</reference>
<accession>A0A9D1KR23</accession>
<dbReference type="AlphaFoldDB" id="A0A9D1KR23"/>
<dbReference type="EMBL" id="DVLW01000017">
    <property type="protein sequence ID" value="HIT93640.1"/>
    <property type="molecule type" value="Genomic_DNA"/>
</dbReference>
<organism evidence="2 3">
    <name type="scientific">Candidatus Faecivivens stercoripullorum</name>
    <dbReference type="NCBI Taxonomy" id="2840805"/>
    <lineage>
        <taxon>Bacteria</taxon>
        <taxon>Bacillati</taxon>
        <taxon>Bacillota</taxon>
        <taxon>Clostridia</taxon>
        <taxon>Eubacteriales</taxon>
        <taxon>Oscillospiraceae</taxon>
        <taxon>Oscillospiraceae incertae sedis</taxon>
        <taxon>Candidatus Faecivivens</taxon>
    </lineage>
</organism>
<dbReference type="Proteomes" id="UP000824160">
    <property type="component" value="Unassembled WGS sequence"/>
</dbReference>
<evidence type="ECO:0000256" key="1">
    <source>
        <dbReference type="SAM" id="MobiDB-lite"/>
    </source>
</evidence>
<proteinExistence type="predicted"/>
<name>A0A9D1KR23_9FIRM</name>
<gene>
    <name evidence="2" type="ORF">IAC43_00490</name>
</gene>
<protein>
    <submittedName>
        <fullName evidence="2">Uncharacterized protein</fullName>
    </submittedName>
</protein>
<sequence>MALFGKKIEPSCAYCEWGVPEEEEDMVFCRKKGVVSMSYSCRHFQYAPLRRKPKPVPPLPKYSPEDFKI</sequence>
<comment type="caution">
    <text evidence="2">The sequence shown here is derived from an EMBL/GenBank/DDBJ whole genome shotgun (WGS) entry which is preliminary data.</text>
</comment>
<evidence type="ECO:0000313" key="2">
    <source>
        <dbReference type="EMBL" id="HIT93640.1"/>
    </source>
</evidence>